<comment type="caution">
    <text evidence="2">The sequence shown here is derived from an EMBL/GenBank/DDBJ whole genome shotgun (WGS) entry which is preliminary data.</text>
</comment>
<dbReference type="Proteomes" id="UP000318571">
    <property type="component" value="Chromosome 11"/>
</dbReference>
<name>A0A553PKP9_TIGCA</name>
<feature type="region of interest" description="Disordered" evidence="1">
    <location>
        <begin position="38"/>
        <end position="58"/>
    </location>
</feature>
<sequence length="104" mass="11451">MSPQQQKHQLVHDLLDTQVPHSDIKAFLAAIGRIKRAKEAGLGSERSPGSGGQDKKRDETFINAFQAKVMADTTKSMKKLNYQLQVSKPAIHALLTSILASNRL</sequence>
<keyword evidence="3" id="KW-1185">Reference proteome</keyword>
<dbReference type="EMBL" id="VCGU01000003">
    <property type="protein sequence ID" value="TRY78260.1"/>
    <property type="molecule type" value="Genomic_DNA"/>
</dbReference>
<proteinExistence type="predicted"/>
<protein>
    <submittedName>
        <fullName evidence="2">Uncharacterized protein</fullName>
    </submittedName>
</protein>
<reference evidence="2 3" key="1">
    <citation type="journal article" date="2018" name="Nat. Ecol. Evol.">
        <title>Genomic signatures of mitonuclear coevolution across populations of Tigriopus californicus.</title>
        <authorList>
            <person name="Barreto F.S."/>
            <person name="Watson E.T."/>
            <person name="Lima T.G."/>
            <person name="Willett C.S."/>
            <person name="Edmands S."/>
            <person name="Li W."/>
            <person name="Burton R.S."/>
        </authorList>
    </citation>
    <scope>NUCLEOTIDE SEQUENCE [LARGE SCALE GENOMIC DNA]</scope>
    <source>
        <strain evidence="2 3">San Diego</strain>
    </source>
</reference>
<accession>A0A553PKP9</accession>
<dbReference type="AlphaFoldDB" id="A0A553PKP9"/>
<organism evidence="2 3">
    <name type="scientific">Tigriopus californicus</name>
    <name type="common">Marine copepod</name>
    <dbReference type="NCBI Taxonomy" id="6832"/>
    <lineage>
        <taxon>Eukaryota</taxon>
        <taxon>Metazoa</taxon>
        <taxon>Ecdysozoa</taxon>
        <taxon>Arthropoda</taxon>
        <taxon>Crustacea</taxon>
        <taxon>Multicrustacea</taxon>
        <taxon>Hexanauplia</taxon>
        <taxon>Copepoda</taxon>
        <taxon>Harpacticoida</taxon>
        <taxon>Harpacticidae</taxon>
        <taxon>Tigriopus</taxon>
    </lineage>
</organism>
<evidence type="ECO:0000256" key="1">
    <source>
        <dbReference type="SAM" id="MobiDB-lite"/>
    </source>
</evidence>
<gene>
    <name evidence="2" type="ORF">TCAL_15375</name>
</gene>
<evidence type="ECO:0000313" key="3">
    <source>
        <dbReference type="Proteomes" id="UP000318571"/>
    </source>
</evidence>
<evidence type="ECO:0000313" key="2">
    <source>
        <dbReference type="EMBL" id="TRY78260.1"/>
    </source>
</evidence>